<dbReference type="GO" id="GO:0097163">
    <property type="term" value="F:sulfur carrier activity"/>
    <property type="evidence" value="ECO:0007669"/>
    <property type="project" value="UniProtKB-UniRule"/>
</dbReference>
<gene>
    <name evidence="3" type="primary">fdhD</name>
    <name evidence="5" type="ORF">DFR70_111269</name>
</gene>
<dbReference type="Proteomes" id="UP000247569">
    <property type="component" value="Unassembled WGS sequence"/>
</dbReference>
<dbReference type="InterPro" id="IPR003786">
    <property type="entry name" value="FdhD"/>
</dbReference>
<dbReference type="Pfam" id="PF02634">
    <property type="entry name" value="FdhD-NarQ"/>
    <property type="match status" value="1"/>
</dbReference>
<evidence type="ECO:0000256" key="4">
    <source>
        <dbReference type="SAM" id="MobiDB-lite"/>
    </source>
</evidence>
<evidence type="ECO:0000256" key="3">
    <source>
        <dbReference type="HAMAP-Rule" id="MF_00187"/>
    </source>
</evidence>
<comment type="caution">
    <text evidence="5">The sequence shown here is derived from an EMBL/GenBank/DDBJ whole genome shotgun (WGS) entry which is preliminary data.</text>
</comment>
<evidence type="ECO:0000313" key="5">
    <source>
        <dbReference type="EMBL" id="PXX59882.1"/>
    </source>
</evidence>
<dbReference type="PANTHER" id="PTHR30592">
    <property type="entry name" value="FORMATE DEHYDROGENASE"/>
    <property type="match status" value="1"/>
</dbReference>
<dbReference type="NCBIfam" id="NF001943">
    <property type="entry name" value="PRK00724.1-2"/>
    <property type="match status" value="1"/>
</dbReference>
<dbReference type="GO" id="GO:0005737">
    <property type="term" value="C:cytoplasm"/>
    <property type="evidence" value="ECO:0007669"/>
    <property type="project" value="UniProtKB-SubCell"/>
</dbReference>
<dbReference type="PANTHER" id="PTHR30592:SF1">
    <property type="entry name" value="SULFUR CARRIER PROTEIN FDHD"/>
    <property type="match status" value="1"/>
</dbReference>
<sequence length="279" mass="29583">MSRVTARRRMRRISPTGDIQRPDTLAVEEPLEIRIGGESLTVTMRTPGNDVDLVHGFLLSEGMIGVAEEIMAARYCAGTDDEGRQTYNVLDLTLRNPATSRPRNFLTTGACGLCGKTALDEVRTLSRYPIAEGGPVVDTQVLAGMPKTLRSKQFLFEATGGLHAAGLFAADGTALAVREDIGRHNAVDKAIGWALRENLVPARDLVLIVSGRASFELVQKASMAGIAMLGAVSAPSSLAVDLAAESGLTLAGFLRGDTMNVYTHPDRIVAGSSTSSMLA</sequence>
<proteinExistence type="inferred from homology"/>
<dbReference type="SUPFAM" id="SSF53927">
    <property type="entry name" value="Cytidine deaminase-like"/>
    <property type="match status" value="1"/>
</dbReference>
<feature type="region of interest" description="Disordered" evidence="4">
    <location>
        <begin position="1"/>
        <end position="21"/>
    </location>
</feature>
<dbReference type="AlphaFoldDB" id="A0A318KHK9"/>
<reference evidence="5 6" key="1">
    <citation type="submission" date="2018-05" db="EMBL/GenBank/DDBJ databases">
        <title>Genomic Encyclopedia of Type Strains, Phase IV (KMG-IV): sequencing the most valuable type-strain genomes for metagenomic binning, comparative biology and taxonomic classification.</title>
        <authorList>
            <person name="Goeker M."/>
        </authorList>
    </citation>
    <scope>NUCLEOTIDE SEQUENCE [LARGE SCALE GENOMIC DNA]</scope>
    <source>
        <strain evidence="5 6">DSM 44704</strain>
    </source>
</reference>
<feature type="active site" description="Cysteine persulfide intermediate" evidence="3">
    <location>
        <position position="111"/>
    </location>
</feature>
<evidence type="ECO:0000256" key="2">
    <source>
        <dbReference type="ARBA" id="ARBA00023150"/>
    </source>
</evidence>
<dbReference type="RefSeq" id="WP_040732764.1">
    <property type="nucleotide sequence ID" value="NZ_QJKF01000011.1"/>
</dbReference>
<name>A0A318KHK9_9NOCA</name>
<comment type="subcellular location">
    <subcellularLocation>
        <location evidence="3">Cytoplasm</location>
    </subcellularLocation>
</comment>
<feature type="compositionally biased region" description="Basic residues" evidence="4">
    <location>
        <begin position="1"/>
        <end position="12"/>
    </location>
</feature>
<keyword evidence="1 3" id="KW-0963">Cytoplasm</keyword>
<keyword evidence="2 3" id="KW-0501">Molybdenum cofactor biosynthesis</keyword>
<comment type="similarity">
    <text evidence="3">Belongs to the FdhD family.</text>
</comment>
<dbReference type="GO" id="GO:0016783">
    <property type="term" value="F:sulfurtransferase activity"/>
    <property type="evidence" value="ECO:0007669"/>
    <property type="project" value="InterPro"/>
</dbReference>
<dbReference type="OrthoDB" id="3197277at2"/>
<accession>A0A318KHK9</accession>
<protein>
    <recommendedName>
        <fullName evidence="3">Sulfur carrier protein FdhD</fullName>
    </recommendedName>
</protein>
<dbReference type="NCBIfam" id="TIGR00129">
    <property type="entry name" value="fdhD_narQ"/>
    <property type="match status" value="1"/>
</dbReference>
<evidence type="ECO:0000256" key="1">
    <source>
        <dbReference type="ARBA" id="ARBA00022490"/>
    </source>
</evidence>
<dbReference type="PIRSF" id="PIRSF015626">
    <property type="entry name" value="FdhD"/>
    <property type="match status" value="1"/>
</dbReference>
<dbReference type="HAMAP" id="MF_00187">
    <property type="entry name" value="FdhD"/>
    <property type="match status" value="1"/>
</dbReference>
<dbReference type="Gene3D" id="3.40.140.10">
    <property type="entry name" value="Cytidine Deaminase, domain 2"/>
    <property type="match status" value="1"/>
</dbReference>
<comment type="function">
    <text evidence="3">Required for formate dehydrogenase (FDH) activity. Acts as a sulfur carrier protein that transfers sulfur from IscS to the molybdenum cofactor prior to its insertion into FDH.</text>
</comment>
<dbReference type="InterPro" id="IPR016193">
    <property type="entry name" value="Cytidine_deaminase-like"/>
</dbReference>
<dbReference type="GO" id="GO:0006777">
    <property type="term" value="P:Mo-molybdopterin cofactor biosynthetic process"/>
    <property type="evidence" value="ECO:0007669"/>
    <property type="project" value="UniProtKB-UniRule"/>
</dbReference>
<dbReference type="Gene3D" id="3.10.20.10">
    <property type="match status" value="1"/>
</dbReference>
<keyword evidence="6" id="KW-1185">Reference proteome</keyword>
<dbReference type="EMBL" id="QJKF01000011">
    <property type="protein sequence ID" value="PXX59882.1"/>
    <property type="molecule type" value="Genomic_DNA"/>
</dbReference>
<comment type="caution">
    <text evidence="3">Lacks conserved residue(s) required for the propagation of feature annotation.</text>
</comment>
<evidence type="ECO:0000313" key="6">
    <source>
        <dbReference type="Proteomes" id="UP000247569"/>
    </source>
</evidence>
<organism evidence="5 6">
    <name type="scientific">Nocardia tenerifensis</name>
    <dbReference type="NCBI Taxonomy" id="228006"/>
    <lineage>
        <taxon>Bacteria</taxon>
        <taxon>Bacillati</taxon>
        <taxon>Actinomycetota</taxon>
        <taxon>Actinomycetes</taxon>
        <taxon>Mycobacteriales</taxon>
        <taxon>Nocardiaceae</taxon>
        <taxon>Nocardia</taxon>
    </lineage>
</organism>